<keyword evidence="1" id="KW-0472">Membrane</keyword>
<name>A0A075R894_BRELA</name>
<dbReference type="STRING" id="1042163.BRLA_c045230"/>
<dbReference type="Proteomes" id="UP000005850">
    <property type="component" value="Chromosome"/>
</dbReference>
<protein>
    <submittedName>
        <fullName evidence="2">ABC-type transport system involved in multi-copper enzyme maturation, permease component</fullName>
    </submittedName>
</protein>
<reference evidence="2 3" key="1">
    <citation type="journal article" date="2011" name="J. Bacteriol.">
        <title>Genome sequence of Brevibacillus laterosporus LMG 15441, a pathogen of invertebrates.</title>
        <authorList>
            <person name="Djukic M."/>
            <person name="Poehlein A."/>
            <person name="Thurmer A."/>
            <person name="Daniel R."/>
        </authorList>
    </citation>
    <scope>NUCLEOTIDE SEQUENCE [LARGE SCALE GENOMIC DNA]</scope>
    <source>
        <strain evidence="2 3">LMG 15441</strain>
    </source>
</reference>
<dbReference type="AlphaFoldDB" id="A0A075R894"/>
<keyword evidence="3" id="KW-1185">Reference proteome</keyword>
<feature type="transmembrane region" description="Helical" evidence="1">
    <location>
        <begin position="21"/>
        <end position="42"/>
    </location>
</feature>
<feature type="transmembrane region" description="Helical" evidence="1">
    <location>
        <begin position="105"/>
        <end position="132"/>
    </location>
</feature>
<dbReference type="RefSeq" id="WP_003334147.1">
    <property type="nucleotide sequence ID" value="NZ_CP007806.1"/>
</dbReference>
<dbReference type="HOGENOM" id="CLU_050687_0_1_9"/>
<dbReference type="Pfam" id="PF12730">
    <property type="entry name" value="ABC2_membrane_4"/>
    <property type="match status" value="1"/>
</dbReference>
<dbReference type="eggNOG" id="COG1277">
    <property type="taxonomic scope" value="Bacteria"/>
</dbReference>
<evidence type="ECO:0000256" key="1">
    <source>
        <dbReference type="SAM" id="Phobius"/>
    </source>
</evidence>
<keyword evidence="1" id="KW-0812">Transmembrane</keyword>
<gene>
    <name evidence="2" type="ORF">BRLA_c045230</name>
</gene>
<dbReference type="PANTHER" id="PTHR37305:SF1">
    <property type="entry name" value="MEMBRANE PROTEIN"/>
    <property type="match status" value="1"/>
</dbReference>
<sequence length="259" mass="28986">MKFFHLIQNEIMKLNAKRQTVLFFSLLAVLVLLAGLIGKFYATDMTSGIGYAGFSVFMQIGLGFLITLFGLVIGSQILTDEYKEGTIKQLLIRPSSRTTILLSKYVTVLIMLVAATLFLMLFSSLVGVVFFGTESMAGLDFITLLQAYFYNIPALFFLATLSFFTATIFKTNALAISVAIIAYFSGSIVSMFTKKYVWGKFVIFNHLDLQAYSDNPLVSRLSVPAYPDLGIWFSLMIIAIYIALMVYLSILIFKKRDVQ</sequence>
<accession>A0A075R894</accession>
<evidence type="ECO:0000313" key="3">
    <source>
        <dbReference type="Proteomes" id="UP000005850"/>
    </source>
</evidence>
<dbReference type="PANTHER" id="PTHR37305">
    <property type="entry name" value="INTEGRAL MEMBRANE PROTEIN-RELATED"/>
    <property type="match status" value="1"/>
</dbReference>
<feature type="transmembrane region" description="Helical" evidence="1">
    <location>
        <begin position="147"/>
        <end position="166"/>
    </location>
</feature>
<evidence type="ECO:0000313" key="2">
    <source>
        <dbReference type="EMBL" id="AIG28787.1"/>
    </source>
</evidence>
<dbReference type="KEGG" id="blr:BRLA_c045230"/>
<feature type="transmembrane region" description="Helical" evidence="1">
    <location>
        <begin position="229"/>
        <end position="253"/>
    </location>
</feature>
<organism evidence="2 3">
    <name type="scientific">Brevibacillus laterosporus LMG 15441</name>
    <dbReference type="NCBI Taxonomy" id="1042163"/>
    <lineage>
        <taxon>Bacteria</taxon>
        <taxon>Bacillati</taxon>
        <taxon>Bacillota</taxon>
        <taxon>Bacilli</taxon>
        <taxon>Bacillales</taxon>
        <taxon>Paenibacillaceae</taxon>
        <taxon>Brevibacillus</taxon>
    </lineage>
</organism>
<feature type="transmembrane region" description="Helical" evidence="1">
    <location>
        <begin position="48"/>
        <end position="73"/>
    </location>
</feature>
<keyword evidence="1" id="KW-1133">Transmembrane helix</keyword>
<feature type="transmembrane region" description="Helical" evidence="1">
    <location>
        <begin position="173"/>
        <end position="192"/>
    </location>
</feature>
<proteinExistence type="predicted"/>
<dbReference type="EMBL" id="CP007806">
    <property type="protein sequence ID" value="AIG28787.1"/>
    <property type="molecule type" value="Genomic_DNA"/>
</dbReference>